<evidence type="ECO:0008006" key="4">
    <source>
        <dbReference type="Google" id="ProtNLM"/>
    </source>
</evidence>
<gene>
    <name evidence="2" type="ORF">EYC98_14110</name>
</gene>
<comment type="caution">
    <text evidence="2">The sequence shown here is derived from an EMBL/GenBank/DDBJ whole genome shotgun (WGS) entry which is preliminary data.</text>
</comment>
<sequence>MTVQNNPIDTRQQRDHERYALQLYRGQQLQQVRSEVREQWLAAVNPGAAMQSCFEAAFDEVMFGAVIWALNQDPLYPKVITISRIPHRLGNLDIPGSRWGIDNPDSVYRVIPVSGDERYLISGKVAEQRLVENYFTLWDPDMRTVGLLSGKDLVVDADGSFTISVDSEPAGDRVNHIQSCATAKEFYIRDVLADWSGDRVNELSVKRLGEVPSRGPRLAEEDLALAAEYMRKWATNTVRWNNQALDKPANDFIFTIDRDTDGALRNQIYIMGHFHLPDPGQVLVLDVNMGGAEYFIAPITNYWGTTNNIVERNGCLNMMQSRANADGTYTFVLSTVDPGVHNWLDPDDMDTGILTLRWAEFEADQANDELGVTSRLMPLDEFLATAPADQRVSPAQRLALSQQRSDSYQWRLTEEKR</sequence>
<dbReference type="Proteomes" id="UP001143362">
    <property type="component" value="Unassembled WGS sequence"/>
</dbReference>
<dbReference type="RefSeq" id="WP_279245986.1">
    <property type="nucleotide sequence ID" value="NZ_SHNN01000002.1"/>
</dbReference>
<evidence type="ECO:0000313" key="3">
    <source>
        <dbReference type="Proteomes" id="UP001143362"/>
    </source>
</evidence>
<feature type="compositionally biased region" description="Polar residues" evidence="1">
    <location>
        <begin position="399"/>
        <end position="410"/>
    </location>
</feature>
<organism evidence="2 3">
    <name type="scientific">Candidatus Litorirhabdus singularis</name>
    <dbReference type="NCBI Taxonomy" id="2518993"/>
    <lineage>
        <taxon>Bacteria</taxon>
        <taxon>Pseudomonadati</taxon>
        <taxon>Pseudomonadota</taxon>
        <taxon>Gammaproteobacteria</taxon>
        <taxon>Cellvibrionales</taxon>
        <taxon>Halieaceae</taxon>
        <taxon>Candidatus Litorirhabdus</taxon>
    </lineage>
</organism>
<feature type="region of interest" description="Disordered" evidence="1">
    <location>
        <begin position="393"/>
        <end position="417"/>
    </location>
</feature>
<keyword evidence="3" id="KW-1185">Reference proteome</keyword>
<reference evidence="2" key="1">
    <citation type="submission" date="2019-02" db="EMBL/GenBank/DDBJ databases">
        <authorList>
            <person name="Li S.-H."/>
        </authorList>
    </citation>
    <scope>NUCLEOTIDE SEQUENCE</scope>
    <source>
        <strain evidence="2">IMCC14734</strain>
    </source>
</reference>
<name>A0ABT3TI70_9GAMM</name>
<proteinExistence type="predicted"/>
<protein>
    <recommendedName>
        <fullName evidence="4">DUF1214 domain-containing protein</fullName>
    </recommendedName>
</protein>
<dbReference type="EMBL" id="SHNN01000002">
    <property type="protein sequence ID" value="MCX2981993.1"/>
    <property type="molecule type" value="Genomic_DNA"/>
</dbReference>
<evidence type="ECO:0000256" key="1">
    <source>
        <dbReference type="SAM" id="MobiDB-lite"/>
    </source>
</evidence>
<evidence type="ECO:0000313" key="2">
    <source>
        <dbReference type="EMBL" id="MCX2981993.1"/>
    </source>
</evidence>
<accession>A0ABT3TI70</accession>